<accession>X1MIX7</accession>
<dbReference type="GO" id="GO:0005524">
    <property type="term" value="F:ATP binding"/>
    <property type="evidence" value="ECO:0007669"/>
    <property type="project" value="UniProtKB-KW"/>
</dbReference>
<organism evidence="3">
    <name type="scientific">marine sediment metagenome</name>
    <dbReference type="NCBI Taxonomy" id="412755"/>
    <lineage>
        <taxon>unclassified sequences</taxon>
        <taxon>metagenomes</taxon>
        <taxon>ecological metagenomes</taxon>
    </lineage>
</organism>
<reference evidence="3" key="1">
    <citation type="journal article" date="2014" name="Front. Microbiol.">
        <title>High frequency of phylogenetically diverse reductive dehalogenase-homologous genes in deep subseafloor sedimentary metagenomes.</title>
        <authorList>
            <person name="Kawai M."/>
            <person name="Futagami T."/>
            <person name="Toyoda A."/>
            <person name="Takaki Y."/>
            <person name="Nishi S."/>
            <person name="Hori S."/>
            <person name="Arai W."/>
            <person name="Tsubouchi T."/>
            <person name="Morono Y."/>
            <person name="Uchiyama I."/>
            <person name="Ito T."/>
            <person name="Fujiyama A."/>
            <person name="Inagaki F."/>
            <person name="Takami H."/>
        </authorList>
    </citation>
    <scope>NUCLEOTIDE SEQUENCE</scope>
    <source>
        <strain evidence="3">Expedition CK06-06</strain>
    </source>
</reference>
<evidence type="ECO:0008006" key="4">
    <source>
        <dbReference type="Google" id="ProtNLM"/>
    </source>
</evidence>
<name>X1MIX7_9ZZZZ</name>
<evidence type="ECO:0000313" key="3">
    <source>
        <dbReference type="EMBL" id="GAI14670.1"/>
    </source>
</evidence>
<sequence length="299" mass="34084">DRVKLENNVCDFARRTKTRVIFLVEYADLKPLDYLVDGVIATKCAMEEGRRIRTLSLQKLRGCAIKRPVYLYSLHNGMFKCFYDSVHVEIENPKVPEPIPDVNESRVTTGIEDLDARINGYGGFNLFKGDYAPYELLMQAVSINSLNLGRTVVFTSSKQSELITKMLPFVEPRYQENVAVIDVPDVNEFNKEVSDFNDRIGAEKKLAFFHFDEIEREKKEVMVKEIILSLMKAGFAVFGYTSEEKGMGREMEPIASVFIVLKLISGIPCMYGKMPGTEIYVMQLNTANRFPELKLTPMV</sequence>
<gene>
    <name evidence="3" type="ORF">S06H3_18391</name>
</gene>
<comment type="caution">
    <text evidence="3">The sequence shown here is derived from an EMBL/GenBank/DDBJ whole genome shotgun (WGS) entry which is preliminary data.</text>
</comment>
<protein>
    <recommendedName>
        <fullName evidence="4">KaiC-like domain-containing protein</fullName>
    </recommendedName>
</protein>
<dbReference type="EMBL" id="BARV01009295">
    <property type="protein sequence ID" value="GAI14670.1"/>
    <property type="molecule type" value="Genomic_DNA"/>
</dbReference>
<dbReference type="InterPro" id="IPR027417">
    <property type="entry name" value="P-loop_NTPase"/>
</dbReference>
<evidence type="ECO:0000256" key="1">
    <source>
        <dbReference type="ARBA" id="ARBA00022741"/>
    </source>
</evidence>
<proteinExistence type="predicted"/>
<dbReference type="Gene3D" id="3.40.50.300">
    <property type="entry name" value="P-loop containing nucleotide triphosphate hydrolases"/>
    <property type="match status" value="1"/>
</dbReference>
<feature type="non-terminal residue" evidence="3">
    <location>
        <position position="1"/>
    </location>
</feature>
<dbReference type="AlphaFoldDB" id="X1MIX7"/>
<keyword evidence="1" id="KW-0547">Nucleotide-binding</keyword>
<evidence type="ECO:0000256" key="2">
    <source>
        <dbReference type="ARBA" id="ARBA00022840"/>
    </source>
</evidence>
<dbReference type="PANTHER" id="PTHR43637">
    <property type="entry name" value="UPF0273 PROTEIN TM_0370"/>
    <property type="match status" value="1"/>
</dbReference>
<dbReference type="PANTHER" id="PTHR43637:SF2">
    <property type="entry name" value="PROTEIN GVPD 1"/>
    <property type="match status" value="1"/>
</dbReference>
<keyword evidence="2" id="KW-0067">ATP-binding</keyword>